<keyword evidence="7 15" id="KW-0067">ATP-binding</keyword>
<dbReference type="GO" id="GO:0031011">
    <property type="term" value="C:Ino80 complex"/>
    <property type="evidence" value="ECO:0007669"/>
    <property type="project" value="UniProtKB-ARBA"/>
</dbReference>
<dbReference type="EC" id="3.6.4.12" evidence="15"/>
<dbReference type="FunFam" id="2.40.50.360:FF:000001">
    <property type="entry name" value="RuvB-like helicase"/>
    <property type="match status" value="1"/>
</dbReference>
<keyword evidence="10" id="KW-0010">Activator</keyword>
<evidence type="ECO:0000256" key="10">
    <source>
        <dbReference type="ARBA" id="ARBA00023159"/>
    </source>
</evidence>
<keyword evidence="3 15" id="KW-0547">Nucleotide-binding</keyword>
<dbReference type="FunFam" id="1.10.8.60:FF:000010">
    <property type="entry name" value="RuvB-like helicase"/>
    <property type="match status" value="1"/>
</dbReference>
<name>A0AAN7T0E0_9EURO</name>
<proteinExistence type="inferred from homology"/>
<dbReference type="InterPro" id="IPR027238">
    <property type="entry name" value="RuvB-like"/>
</dbReference>
<evidence type="ECO:0000256" key="15">
    <source>
        <dbReference type="RuleBase" id="RU363048"/>
    </source>
</evidence>
<evidence type="ECO:0000256" key="2">
    <source>
        <dbReference type="ARBA" id="ARBA00007519"/>
    </source>
</evidence>
<dbReference type="GO" id="GO:0003678">
    <property type="term" value="F:DNA helicase activity"/>
    <property type="evidence" value="ECO:0007669"/>
    <property type="project" value="UniProtKB-EC"/>
</dbReference>
<evidence type="ECO:0000256" key="13">
    <source>
        <dbReference type="ARBA" id="ARBA00023242"/>
    </source>
</evidence>
<dbReference type="GO" id="GO:0006325">
    <property type="term" value="P:chromatin organization"/>
    <property type="evidence" value="ECO:0007669"/>
    <property type="project" value="UniProtKB-KW"/>
</dbReference>
<keyword evidence="11 15" id="KW-0804">Transcription</keyword>
<evidence type="ECO:0000256" key="1">
    <source>
        <dbReference type="ARBA" id="ARBA00004123"/>
    </source>
</evidence>
<evidence type="ECO:0000256" key="5">
    <source>
        <dbReference type="ARBA" id="ARBA00022801"/>
    </source>
</evidence>
<dbReference type="RefSeq" id="XP_064757459.1">
    <property type="nucleotide sequence ID" value="XM_064894772.1"/>
</dbReference>
<gene>
    <name evidence="17" type="primary">RVB1</name>
    <name evidence="17" type="ORF">LTR05_003573</name>
</gene>
<keyword evidence="18" id="KW-1185">Reference proteome</keyword>
<organism evidence="17 18">
    <name type="scientific">Lithohypha guttulata</name>
    <dbReference type="NCBI Taxonomy" id="1690604"/>
    <lineage>
        <taxon>Eukaryota</taxon>
        <taxon>Fungi</taxon>
        <taxon>Dikarya</taxon>
        <taxon>Ascomycota</taxon>
        <taxon>Pezizomycotina</taxon>
        <taxon>Eurotiomycetes</taxon>
        <taxon>Chaetothyriomycetidae</taxon>
        <taxon>Chaetothyriales</taxon>
        <taxon>Trichomeriaceae</taxon>
        <taxon>Lithohypha</taxon>
    </lineage>
</organism>
<dbReference type="PANTHER" id="PTHR11093">
    <property type="entry name" value="RUVB-RELATED REPTIN AND PONTIN"/>
    <property type="match status" value="1"/>
</dbReference>
<evidence type="ECO:0000256" key="3">
    <source>
        <dbReference type="ARBA" id="ARBA00022741"/>
    </source>
</evidence>
<feature type="domain" description="AAA+ ATPase" evidence="16">
    <location>
        <begin position="63"/>
        <end position="388"/>
    </location>
</feature>
<dbReference type="GO" id="GO:0016787">
    <property type="term" value="F:hydrolase activity"/>
    <property type="evidence" value="ECO:0007669"/>
    <property type="project" value="UniProtKB-KW"/>
</dbReference>
<keyword evidence="9 15" id="KW-0805">Transcription regulation</keyword>
<evidence type="ECO:0000256" key="6">
    <source>
        <dbReference type="ARBA" id="ARBA00022806"/>
    </source>
</evidence>
<evidence type="ECO:0000256" key="7">
    <source>
        <dbReference type="ARBA" id="ARBA00022840"/>
    </source>
</evidence>
<comment type="function">
    <text evidence="15">DNA helicase participates in several chromatin remodeling complexes, including the SWR1 and the INO80 complexes.</text>
</comment>
<dbReference type="GO" id="GO:0006281">
    <property type="term" value="P:DNA repair"/>
    <property type="evidence" value="ECO:0007669"/>
    <property type="project" value="UniProtKB-KW"/>
</dbReference>
<evidence type="ECO:0000313" key="17">
    <source>
        <dbReference type="EMBL" id="KAK5086405.1"/>
    </source>
</evidence>
<evidence type="ECO:0000256" key="9">
    <source>
        <dbReference type="ARBA" id="ARBA00023015"/>
    </source>
</evidence>
<dbReference type="InterPro" id="IPR042487">
    <property type="entry name" value="RuvBL1/2_DNA/RNA_bd_dom"/>
</dbReference>
<dbReference type="InterPro" id="IPR010339">
    <property type="entry name" value="TIP49_P-loop"/>
</dbReference>
<comment type="similarity">
    <text evidence="2 15">Belongs to the RuvB family.</text>
</comment>
<keyword evidence="8 15" id="KW-0156">Chromatin regulator</keyword>
<keyword evidence="4 15" id="KW-0227">DNA damage</keyword>
<comment type="caution">
    <text evidence="17">The sequence shown here is derived from an EMBL/GenBank/DDBJ whole genome shotgun (WGS) entry which is preliminary data.</text>
</comment>
<keyword evidence="5 15" id="KW-0378">Hydrolase</keyword>
<dbReference type="Proteomes" id="UP001309876">
    <property type="component" value="Unassembled WGS sequence"/>
</dbReference>
<dbReference type="GO" id="GO:0000812">
    <property type="term" value="C:Swr1 complex"/>
    <property type="evidence" value="ECO:0007669"/>
    <property type="project" value="UniProtKB-ARBA"/>
</dbReference>
<dbReference type="InterPro" id="IPR041048">
    <property type="entry name" value="RuvB-like_C"/>
</dbReference>
<evidence type="ECO:0000256" key="8">
    <source>
        <dbReference type="ARBA" id="ARBA00022853"/>
    </source>
</evidence>
<dbReference type="SUPFAM" id="SSF52540">
    <property type="entry name" value="P-loop containing nucleoside triphosphate hydrolases"/>
    <property type="match status" value="1"/>
</dbReference>
<dbReference type="AlphaFoldDB" id="A0AAN7T0E0"/>
<dbReference type="InterPro" id="IPR027417">
    <property type="entry name" value="P-loop_NTPase"/>
</dbReference>
<dbReference type="GO" id="GO:0005524">
    <property type="term" value="F:ATP binding"/>
    <property type="evidence" value="ECO:0007669"/>
    <property type="project" value="UniProtKB-KW"/>
</dbReference>
<evidence type="ECO:0000256" key="4">
    <source>
        <dbReference type="ARBA" id="ARBA00022763"/>
    </source>
</evidence>
<evidence type="ECO:0000259" key="16">
    <source>
        <dbReference type="SMART" id="SM00382"/>
    </source>
</evidence>
<dbReference type="InterPro" id="IPR003593">
    <property type="entry name" value="AAA+_ATPase"/>
</dbReference>
<reference evidence="17 18" key="1">
    <citation type="submission" date="2023-08" db="EMBL/GenBank/DDBJ databases">
        <title>Black Yeasts Isolated from many extreme environments.</title>
        <authorList>
            <person name="Coleine C."/>
            <person name="Stajich J.E."/>
            <person name="Selbmann L."/>
        </authorList>
    </citation>
    <scope>NUCLEOTIDE SEQUENCE [LARGE SCALE GENOMIC DNA]</scope>
    <source>
        <strain evidence="17 18">CCFEE 5910</strain>
    </source>
</reference>
<dbReference type="Gene3D" id="1.10.8.60">
    <property type="match status" value="1"/>
</dbReference>
<evidence type="ECO:0000256" key="14">
    <source>
        <dbReference type="ARBA" id="ARBA00047995"/>
    </source>
</evidence>
<keyword evidence="6 15" id="KW-0347">Helicase</keyword>
<dbReference type="Gene3D" id="3.40.50.300">
    <property type="entry name" value="P-loop containing nucleotide triphosphate hydrolases"/>
    <property type="match status" value="1"/>
</dbReference>
<dbReference type="SMART" id="SM00382">
    <property type="entry name" value="AAA"/>
    <property type="match status" value="1"/>
</dbReference>
<protein>
    <recommendedName>
        <fullName evidence="15">RuvB-like helicase</fullName>
        <ecNumber evidence="15">3.6.4.12</ecNumber>
    </recommendedName>
</protein>
<evidence type="ECO:0000256" key="12">
    <source>
        <dbReference type="ARBA" id="ARBA00023204"/>
    </source>
</evidence>
<dbReference type="GeneID" id="90020080"/>
<accession>A0AAN7T0E0</accession>
<sequence length="456" mass="49563">MVNITEVKGSGRDHRTAAHTHIKGLGLKSDGTAETLGNGFIGQVAAREACGVVVDLIKAKKMSGRAVMLAGGPGTGKTALALAVAQELGTKVPFCPIVASEVFSAEVKKTEALMENFRRAIGLRVRETKEVYEGEVTELIPEEAENPLGGYGRTISHLVITLKSAKGTKKLRLDPSIYEAIQKERVTVGDVIYIEANTGACKRVGRSDAYATEFDLEAEEYVPIPKREVHNKKEVVQDVTLHDLDMANARPQGGQDVMSMMGQLMKPKKTEITDKLRAEINKVVSRYIDQGVAELVPGVLFIDEVHMLDIECFTYLNKALESPISPIVILASNRGNTVIRGTQDITGAHGVPPDLLARLLIVPTHPYNPQEIQQIIRIRSKIEAVAISDAALQKVSEHGAKVSLRYALQLLTPASILAKVNGRQEINPDDVAECEDLFIDARRSAKLFESSAGFVS</sequence>
<dbReference type="Gene3D" id="2.40.50.360">
    <property type="entry name" value="RuvB-like helicase, domain II"/>
    <property type="match status" value="1"/>
</dbReference>
<dbReference type="Pfam" id="PF17856">
    <property type="entry name" value="TIP49_C"/>
    <property type="match status" value="1"/>
</dbReference>
<evidence type="ECO:0000256" key="11">
    <source>
        <dbReference type="ARBA" id="ARBA00023163"/>
    </source>
</evidence>
<dbReference type="Pfam" id="PF06068">
    <property type="entry name" value="TIP49"/>
    <property type="match status" value="1"/>
</dbReference>
<comment type="catalytic activity">
    <reaction evidence="14 15">
        <text>ATP + H2O = ADP + phosphate + H(+)</text>
        <dbReference type="Rhea" id="RHEA:13065"/>
        <dbReference type="ChEBI" id="CHEBI:15377"/>
        <dbReference type="ChEBI" id="CHEBI:15378"/>
        <dbReference type="ChEBI" id="CHEBI:30616"/>
        <dbReference type="ChEBI" id="CHEBI:43474"/>
        <dbReference type="ChEBI" id="CHEBI:456216"/>
        <dbReference type="EC" id="3.6.4.12"/>
    </reaction>
</comment>
<keyword evidence="13 15" id="KW-0539">Nucleus</keyword>
<comment type="subcellular location">
    <subcellularLocation>
        <location evidence="1 15">Nucleus</location>
    </subcellularLocation>
</comment>
<evidence type="ECO:0000313" key="18">
    <source>
        <dbReference type="Proteomes" id="UP001309876"/>
    </source>
</evidence>
<keyword evidence="12 15" id="KW-0234">DNA repair</keyword>
<dbReference type="EMBL" id="JAVRRJ010000003">
    <property type="protein sequence ID" value="KAK5086405.1"/>
    <property type="molecule type" value="Genomic_DNA"/>
</dbReference>